<dbReference type="Proteomes" id="UP001199469">
    <property type="component" value="Unassembled WGS sequence"/>
</dbReference>
<evidence type="ECO:0000313" key="6">
    <source>
        <dbReference type="Proteomes" id="UP001199469"/>
    </source>
</evidence>
<evidence type="ECO:0000259" key="4">
    <source>
        <dbReference type="Pfam" id="PF07859"/>
    </source>
</evidence>
<name>A0ABS8PI81_9PSEU</name>
<evidence type="ECO:0000256" key="1">
    <source>
        <dbReference type="ARBA" id="ARBA00010515"/>
    </source>
</evidence>
<keyword evidence="2 5" id="KW-0378">Hydrolase</keyword>
<dbReference type="InterPro" id="IPR029058">
    <property type="entry name" value="AB_hydrolase_fold"/>
</dbReference>
<dbReference type="InterPro" id="IPR013094">
    <property type="entry name" value="AB_hydrolase_3"/>
</dbReference>
<keyword evidence="6" id="KW-1185">Reference proteome</keyword>
<comment type="similarity">
    <text evidence="1">Belongs to the 'GDXG' lipolytic enzyme family.</text>
</comment>
<dbReference type="Gene3D" id="3.40.50.1820">
    <property type="entry name" value="alpha/beta hydrolase"/>
    <property type="match status" value="1"/>
</dbReference>
<feature type="active site" evidence="3">
    <location>
        <position position="173"/>
    </location>
</feature>
<feature type="domain" description="Alpha/beta hydrolase fold-3" evidence="4">
    <location>
        <begin position="96"/>
        <end position="303"/>
    </location>
</feature>
<evidence type="ECO:0000256" key="2">
    <source>
        <dbReference type="ARBA" id="ARBA00022801"/>
    </source>
</evidence>
<dbReference type="Pfam" id="PF07859">
    <property type="entry name" value="Abhydrolase_3"/>
    <property type="match status" value="1"/>
</dbReference>
<dbReference type="SUPFAM" id="SSF53474">
    <property type="entry name" value="alpha/beta-Hydrolases"/>
    <property type="match status" value="1"/>
</dbReference>
<dbReference type="PANTHER" id="PTHR48081:SF8">
    <property type="entry name" value="ALPHA_BETA HYDROLASE FOLD-3 DOMAIN-CONTAINING PROTEIN-RELATED"/>
    <property type="match status" value="1"/>
</dbReference>
<proteinExistence type="inferred from homology"/>
<dbReference type="InterPro" id="IPR033140">
    <property type="entry name" value="Lipase_GDXG_put_SER_AS"/>
</dbReference>
<dbReference type="PROSITE" id="PS01174">
    <property type="entry name" value="LIPASE_GDXG_SER"/>
    <property type="match status" value="1"/>
</dbReference>
<reference evidence="5 6" key="1">
    <citation type="submission" date="2021-11" db="EMBL/GenBank/DDBJ databases">
        <title>Draft genome sequence of Actinomycetospora sp. SF1 isolated from the rhizosphere soil.</title>
        <authorList>
            <person name="Duangmal K."/>
            <person name="Chantavorakit T."/>
        </authorList>
    </citation>
    <scope>NUCLEOTIDE SEQUENCE [LARGE SCALE GENOMIC DNA]</scope>
    <source>
        <strain evidence="5 6">TBRC 5722</strain>
    </source>
</reference>
<organism evidence="5 6">
    <name type="scientific">Actinomycetospora endophytica</name>
    <dbReference type="NCBI Taxonomy" id="2291215"/>
    <lineage>
        <taxon>Bacteria</taxon>
        <taxon>Bacillati</taxon>
        <taxon>Actinomycetota</taxon>
        <taxon>Actinomycetes</taxon>
        <taxon>Pseudonocardiales</taxon>
        <taxon>Pseudonocardiaceae</taxon>
        <taxon>Actinomycetospora</taxon>
    </lineage>
</organism>
<comment type="caution">
    <text evidence="5">The sequence shown here is derived from an EMBL/GenBank/DDBJ whole genome shotgun (WGS) entry which is preliminary data.</text>
</comment>
<accession>A0ABS8PI81</accession>
<dbReference type="EMBL" id="JAJNDB010000010">
    <property type="protein sequence ID" value="MCD2197970.1"/>
    <property type="molecule type" value="Genomic_DNA"/>
</dbReference>
<protein>
    <submittedName>
        <fullName evidence="5">Alpha/beta hydrolase</fullName>
    </submittedName>
</protein>
<sequence length="328" mass="35023">MTRADATGTAAAKDGAAPALAPEAADLLRRLIELGMRPYDEIGVLRARHAVESSRWMQGDKLEGVSTRDVLVAGGDGRVPARVYHPDPGTTLPLTVWFHGGGWVAGSVAYADRPCRAIAKESGTVVVSVEYRRPPETPFPGPLDDAVAATTWLAEHAADLGADATHLTIAGDSAGGNLAAAAARRLRGRLDLQRQLLVYPALAPPDPEKHPSHSHFAQGYMLTAQDMAWFWRHYLDGRDPVAPVPPDAAPLFTEDLDGLAPTSIAVAGFDPLRDEGMAYAERLRDAGIDVHLREWPEMIHGFLGMGGELAQTAELIAWIAGELKAAST</sequence>
<gene>
    <name evidence="5" type="ORF">LQ327_31825</name>
</gene>
<evidence type="ECO:0000256" key="3">
    <source>
        <dbReference type="PROSITE-ProRule" id="PRU10038"/>
    </source>
</evidence>
<evidence type="ECO:0000313" key="5">
    <source>
        <dbReference type="EMBL" id="MCD2197970.1"/>
    </source>
</evidence>
<dbReference type="RefSeq" id="WP_230740474.1">
    <property type="nucleotide sequence ID" value="NZ_JAJNDB010000010.1"/>
</dbReference>
<dbReference type="PANTHER" id="PTHR48081">
    <property type="entry name" value="AB HYDROLASE SUPERFAMILY PROTEIN C4A8.06C"/>
    <property type="match status" value="1"/>
</dbReference>
<dbReference type="InterPro" id="IPR050300">
    <property type="entry name" value="GDXG_lipolytic_enzyme"/>
</dbReference>
<dbReference type="GO" id="GO:0016787">
    <property type="term" value="F:hydrolase activity"/>
    <property type="evidence" value="ECO:0007669"/>
    <property type="project" value="UniProtKB-KW"/>
</dbReference>